<dbReference type="SUPFAM" id="SSF53474">
    <property type="entry name" value="alpha/beta-Hydrolases"/>
    <property type="match status" value="1"/>
</dbReference>
<accession>A0A4Y4D8R2</accession>
<proteinExistence type="predicted"/>
<gene>
    <name evidence="1" type="ORF">KVA01_21480</name>
</gene>
<reference evidence="1 2" key="1">
    <citation type="submission" date="2019-06" db="EMBL/GenBank/DDBJ databases">
        <title>Whole genome shotgun sequence of Kocuria varians NBRC 15358.</title>
        <authorList>
            <person name="Hosoyama A."/>
            <person name="Uohara A."/>
            <person name="Ohji S."/>
            <person name="Ichikawa N."/>
        </authorList>
    </citation>
    <scope>NUCLEOTIDE SEQUENCE [LARGE SCALE GENOMIC DNA]</scope>
    <source>
        <strain evidence="1 2">NBRC 15358</strain>
    </source>
</reference>
<protein>
    <recommendedName>
        <fullName evidence="3">Esterase</fullName>
    </recommendedName>
</protein>
<dbReference type="InterPro" id="IPR029058">
    <property type="entry name" value="AB_hydrolase_fold"/>
</dbReference>
<dbReference type="InterPro" id="IPR050583">
    <property type="entry name" value="Mycobacterial_A85_antigen"/>
</dbReference>
<evidence type="ECO:0008006" key="3">
    <source>
        <dbReference type="Google" id="ProtNLM"/>
    </source>
</evidence>
<evidence type="ECO:0000313" key="2">
    <source>
        <dbReference type="Proteomes" id="UP000315730"/>
    </source>
</evidence>
<dbReference type="GO" id="GO:0016747">
    <property type="term" value="F:acyltransferase activity, transferring groups other than amino-acyl groups"/>
    <property type="evidence" value="ECO:0007669"/>
    <property type="project" value="TreeGrafter"/>
</dbReference>
<dbReference type="Gene3D" id="3.40.50.1820">
    <property type="entry name" value="alpha/beta hydrolase"/>
    <property type="match status" value="1"/>
</dbReference>
<dbReference type="InterPro" id="IPR000801">
    <property type="entry name" value="Esterase-like"/>
</dbReference>
<name>A0A4Y4D8R2_KOCVA</name>
<dbReference type="Pfam" id="PF00756">
    <property type="entry name" value="Esterase"/>
    <property type="match status" value="1"/>
</dbReference>
<sequence>MRRLKNDAARPGGTRSSVLRVLTGCTLGALLLTGCGSGEPEATTGTGSSIGFDAQAAKQAGFSDPEKLKQESDGITITGARGLSQRAVDLTVSTDAVSPQAPGGRNSLVVITPEGYDPAKKYPVVYMLPGSSSTDAPAMQWYEAGQAEQLTRGMPVITVIMSGGKEGWYTDWAKQDKLTQNWKTFHLDQVVPWIDAHLSTDTDRGHRVVMGSSMGGYGAVRYAEERPDLFGEAISFSGLLDVSPDAVKQNFEQASKESTGETDALFGNGTTTTEEQWAAHDPLTQSGSLQDVRVQLFAGSGNGQNGDIEPALRDTTASFAQKLGGQGVDHQYTEYGHVGTCDGGHTFDCWRPAAVVALGRWAQHTGLKLTEPQPAVDQAFKNVTSQGAS</sequence>
<dbReference type="EMBL" id="BJNW01000021">
    <property type="protein sequence ID" value="GEC99993.1"/>
    <property type="molecule type" value="Genomic_DNA"/>
</dbReference>
<dbReference type="STRING" id="1272.GCA_900014985_00862"/>
<comment type="caution">
    <text evidence="1">The sequence shown here is derived from an EMBL/GenBank/DDBJ whole genome shotgun (WGS) entry which is preliminary data.</text>
</comment>
<dbReference type="PROSITE" id="PS51257">
    <property type="entry name" value="PROKAR_LIPOPROTEIN"/>
    <property type="match status" value="1"/>
</dbReference>
<dbReference type="Proteomes" id="UP000315730">
    <property type="component" value="Unassembled WGS sequence"/>
</dbReference>
<dbReference type="PANTHER" id="PTHR48098">
    <property type="entry name" value="ENTEROCHELIN ESTERASE-RELATED"/>
    <property type="match status" value="1"/>
</dbReference>
<keyword evidence="2" id="KW-1185">Reference proteome</keyword>
<dbReference type="OrthoDB" id="3723842at2"/>
<dbReference type="RefSeq" id="WP_141270238.1">
    <property type="nucleotide sequence ID" value="NZ_BJNW01000021.1"/>
</dbReference>
<dbReference type="AlphaFoldDB" id="A0A4Y4D8R2"/>
<dbReference type="PANTHER" id="PTHR48098:SF1">
    <property type="entry name" value="DIACYLGLYCEROL ACYLTRANSFERASE_MYCOLYLTRANSFERASE AG85A"/>
    <property type="match status" value="1"/>
</dbReference>
<organism evidence="1 2">
    <name type="scientific">Kocuria varians</name>
    <name type="common">Micrococcus varians</name>
    <dbReference type="NCBI Taxonomy" id="1272"/>
    <lineage>
        <taxon>Bacteria</taxon>
        <taxon>Bacillati</taxon>
        <taxon>Actinomycetota</taxon>
        <taxon>Actinomycetes</taxon>
        <taxon>Micrococcales</taxon>
        <taxon>Micrococcaceae</taxon>
        <taxon>Kocuria</taxon>
    </lineage>
</organism>
<evidence type="ECO:0000313" key="1">
    <source>
        <dbReference type="EMBL" id="GEC99993.1"/>
    </source>
</evidence>